<evidence type="ECO:0000313" key="3">
    <source>
        <dbReference type="EMBL" id="CEM11492.1"/>
    </source>
</evidence>
<feature type="region of interest" description="Disordered" evidence="1">
    <location>
        <begin position="109"/>
        <end position="130"/>
    </location>
</feature>
<protein>
    <recommendedName>
        <fullName evidence="5">Transmembrane protein</fullName>
    </recommendedName>
</protein>
<feature type="compositionally biased region" description="Low complexity" evidence="1">
    <location>
        <begin position="16"/>
        <end position="29"/>
    </location>
</feature>
<feature type="transmembrane region" description="Helical" evidence="2">
    <location>
        <begin position="178"/>
        <end position="200"/>
    </location>
</feature>
<feature type="transmembrane region" description="Helical" evidence="2">
    <location>
        <begin position="239"/>
        <end position="264"/>
    </location>
</feature>
<name>A0A0G4FF54_VITBC</name>
<keyword evidence="2" id="KW-0812">Transmembrane</keyword>
<evidence type="ECO:0000313" key="4">
    <source>
        <dbReference type="Proteomes" id="UP000041254"/>
    </source>
</evidence>
<evidence type="ECO:0000256" key="1">
    <source>
        <dbReference type="SAM" id="MobiDB-lite"/>
    </source>
</evidence>
<dbReference type="InParanoid" id="A0A0G4FF54"/>
<dbReference type="AlphaFoldDB" id="A0A0G4FF54"/>
<sequence length="466" mass="51719">MENRAAAQQADISIHAPPASEVASPAVSAFTHTERGHRESLQVLSDTPGHRLSEAPSPIPQHTPASPPGSVQFESFFPEHVAQPDLWRNELLHRGLVAPPPFPSHIVVSSPRSEDPADDDGHHDVRPPIRPHVSFEETTVRQGPHSVRLHRPYRCDWASCKRLFTLSMGFRAFIVPELRAYVVWGIVCACVYGLCFVKTLPGALHLFFGMVLSPLVMLGFAIRAVVFRRELGVANAAGVLSWPAGVFLVGVSILIGGAFLSLALRQPSLNPYEGLLRDASADRDTYLFTDADLQVWNGTTVVRVDGHLMRAVIGRTSPNTHKEYLEVFAMCESASVCEDGGVRGGINYRLLRDNPQRVAFLDAIAAPLWSFRTTRDMPDAFYDGSHSIAEQMKARIARERNQMFILWADLPDKRLEDEWFRNERLFWALFGLSFGGGILLHVSVVVCRWAFGGRKSAYFSRGEAAC</sequence>
<dbReference type="VEuPathDB" id="CryptoDB:Vbra_15155"/>
<accession>A0A0G4FF54</accession>
<keyword evidence="4" id="KW-1185">Reference proteome</keyword>
<reference evidence="3 4" key="1">
    <citation type="submission" date="2014-11" db="EMBL/GenBank/DDBJ databases">
        <authorList>
            <person name="Zhu J."/>
            <person name="Qi W."/>
            <person name="Song R."/>
        </authorList>
    </citation>
    <scope>NUCLEOTIDE SEQUENCE [LARGE SCALE GENOMIC DNA]</scope>
</reference>
<evidence type="ECO:0008006" key="5">
    <source>
        <dbReference type="Google" id="ProtNLM"/>
    </source>
</evidence>
<gene>
    <name evidence="3" type="ORF">Vbra_15155</name>
</gene>
<feature type="region of interest" description="Disordered" evidence="1">
    <location>
        <begin position="1"/>
        <end position="67"/>
    </location>
</feature>
<evidence type="ECO:0000256" key="2">
    <source>
        <dbReference type="SAM" id="Phobius"/>
    </source>
</evidence>
<feature type="transmembrane region" description="Helical" evidence="2">
    <location>
        <begin position="206"/>
        <end position="227"/>
    </location>
</feature>
<feature type="compositionally biased region" description="Pro residues" evidence="1">
    <location>
        <begin position="57"/>
        <end position="67"/>
    </location>
</feature>
<dbReference type="Proteomes" id="UP000041254">
    <property type="component" value="Unassembled WGS sequence"/>
</dbReference>
<proteinExistence type="predicted"/>
<organism evidence="3 4">
    <name type="scientific">Vitrella brassicaformis (strain CCMP3155)</name>
    <dbReference type="NCBI Taxonomy" id="1169540"/>
    <lineage>
        <taxon>Eukaryota</taxon>
        <taxon>Sar</taxon>
        <taxon>Alveolata</taxon>
        <taxon>Colpodellida</taxon>
        <taxon>Vitrellaceae</taxon>
        <taxon>Vitrella</taxon>
    </lineage>
</organism>
<dbReference type="EMBL" id="CDMY01000417">
    <property type="protein sequence ID" value="CEM11492.1"/>
    <property type="molecule type" value="Genomic_DNA"/>
</dbReference>
<feature type="transmembrane region" description="Helical" evidence="2">
    <location>
        <begin position="425"/>
        <end position="451"/>
    </location>
</feature>
<feature type="compositionally biased region" description="Basic and acidic residues" evidence="1">
    <location>
        <begin position="112"/>
        <end position="130"/>
    </location>
</feature>
<keyword evidence="2" id="KW-0472">Membrane</keyword>
<keyword evidence="2" id="KW-1133">Transmembrane helix</keyword>